<feature type="compositionally biased region" description="Basic and acidic residues" evidence="7">
    <location>
        <begin position="658"/>
        <end position="678"/>
    </location>
</feature>
<dbReference type="InterPro" id="IPR019528">
    <property type="entry name" value="PACT_domain"/>
</dbReference>
<feature type="coiled-coil region" evidence="6">
    <location>
        <begin position="413"/>
        <end position="447"/>
    </location>
</feature>
<evidence type="ECO:0000259" key="8">
    <source>
        <dbReference type="Pfam" id="PF10495"/>
    </source>
</evidence>
<evidence type="ECO:0000256" key="3">
    <source>
        <dbReference type="ARBA" id="ARBA00022553"/>
    </source>
</evidence>
<keyword evidence="2" id="KW-0963">Cytoplasm</keyword>
<keyword evidence="5" id="KW-0206">Cytoskeleton</keyword>
<feature type="region of interest" description="Disordered" evidence="7">
    <location>
        <begin position="625"/>
        <end position="678"/>
    </location>
</feature>
<evidence type="ECO:0000256" key="2">
    <source>
        <dbReference type="ARBA" id="ARBA00022490"/>
    </source>
</evidence>
<dbReference type="GO" id="GO:0005737">
    <property type="term" value="C:cytoplasm"/>
    <property type="evidence" value="ECO:0007669"/>
    <property type="project" value="UniProtKB-ARBA"/>
</dbReference>
<reference evidence="9" key="1">
    <citation type="submission" date="2025-08" db="UniProtKB">
        <authorList>
            <consortium name="Ensembl"/>
        </authorList>
    </citation>
    <scope>IDENTIFICATION</scope>
</reference>
<dbReference type="PANTHER" id="PTHR44981:SF1">
    <property type="entry name" value="A-KINASE ANCHOR PROTEIN 9"/>
    <property type="match status" value="1"/>
</dbReference>
<sequence length="1555" mass="176933">CVQVEEVQHVSMASRADVTLEAQLQTEREALDRKEKEMVNLEEQLEQFREELENKSEEVNQLHMQLEIQRKEISVHQQDLQDQARLAQVLEEKDRQIAVLNEQLVKHQHTGTDPEKEAVEEKDEVLRELEAQVECLRSEQERLKRNSEEEVEQLNAVIEKLQQELSHIEHKQPQDESDEMKQRMEEALRDKTAALVVLQAQVQALEESAGSRVSSLSRRVEELETSVEEKDSELRACRLKVEQVQADAGALYAKVAQLEEKLREKVAAVLVSQAQLEAIQTQTKELHAETHAGEAMGLSAQLRSEGLTAQDGASTGNLLTEKLKELEEGLSGMQKDQELQKQLLSSSEEEVMEYERRLALMIDLLNQMRTRPTHHTLVRHSYIQTRYTFTSCSSAQVSASTREGDAAETAQLLQELQEVRGQASSRLQELESSRDQSSRLQELLQEREMSIALLKDQLHRVSGDQSTVALLQELQEVKGQAAATREELRSFQERSLKLQEEIEVRDASITELKDKVQELQTALAKSSEEPSQPKQKGDTREHHGMDRSTREEPSAPDRSSSCAQTELQEMMLGYEEKIAQMQELHAAEILDMEARHISESESLRRESQQLEDECRALRDAIHTLRSSQAPSVRSERPAVSPFKDEYASDSGSDWSQRAGHDPHRSTPEGARRDTEPELLPDRIKSLLREVHQEGMQVLSLSELPLSEADRPPQSWSDERDAFINTVESLQLLISRLQTDTQVEGDWRAELLSAVQQVFVQERDVLKNLLYSHLERLDTADAVTHLSQLERALAEQDERHRGLMGALSAADRHSLRSEIQQLRDQLHTLTAEQTQRHHQDRAGMTRSSATESTSSRTESERLAGARPVESGSDRLEEMKTELSRTKLELQSALQSQHKHLTELDTLRAEVSLKVTEVDTLNERLAREQKRARELQWAFEKEKCKSDRKEETEREEVELSLKRAFFLIVFVVEVNTSMNAVSDQVTELSVCDQVQVEAQRAGSAELRGALEKQKEMNTQLLQRLQTGSTSNPQESESEAQVEAVLSVESLLQTQLLQMKEELERHELEAVRCKQQWDEEKSTLTQDQNALRATHDGLERRASELQTELERERDSVRRLERERDRLQDTVRQLEDGNQSASAEDRTRDWVLRTGEPLREGQRSDPSILSRLQLIAAKINSLTSESPDRLSGEVPDRDSLAWLHNNVQDVMSLLQHIPSAPSALPESAALLSGGSSGLLNERLLRQNAELTGFVSRLTEEKNDLRNQFLKLEEELRRYRQKKTSAESVSEPRQELVVFSSERDSWAQERNRLEKSLRQAEAELTRLRAENRSETLRDLTAVDLDNMALRRMYGKYLRSESFRKALIYQKKYLLLLLGGFQECEEATLSLIARMGGFPAHTCLESVSRQRRGFTRFRSAARVSIALSRMRFLVKRWQRAAGGSVASQIINRNGLAQITGADVRSESSYLHPGAVEAFRERRASSRGRTGPDSPRSAATLQHRFHSVAGDGGGLPCSHLQNYDPDRALTDYISRLEALQRRLGSVQSGSSSYAPLHFGVRR</sequence>
<dbReference type="GO" id="GO:0005813">
    <property type="term" value="C:centrosome"/>
    <property type="evidence" value="ECO:0007669"/>
    <property type="project" value="UniProtKB-SubCell"/>
</dbReference>
<dbReference type="InterPro" id="IPR028745">
    <property type="entry name" value="AKAP9/Pericentrin"/>
</dbReference>
<dbReference type="Ensembl" id="ENSCCRT00015078347.1">
    <property type="protein sequence ID" value="ENSCCRP00015075881.1"/>
    <property type="gene ID" value="ENSCCRG00015030674.1"/>
</dbReference>
<protein>
    <submittedName>
        <fullName evidence="9">A kinase (PRKA) anchor protein 9</fullName>
    </submittedName>
</protein>
<dbReference type="Proteomes" id="UP000694700">
    <property type="component" value="Unplaced"/>
</dbReference>
<feature type="compositionally biased region" description="Basic and acidic residues" evidence="7">
    <location>
        <begin position="535"/>
        <end position="555"/>
    </location>
</feature>
<keyword evidence="3" id="KW-0597">Phosphoprotein</keyword>
<feature type="domain" description="Pericentrin/AKAP-450 centrosomal targeting" evidence="8">
    <location>
        <begin position="1350"/>
        <end position="1431"/>
    </location>
</feature>
<feature type="compositionally biased region" description="Low complexity" evidence="7">
    <location>
        <begin position="844"/>
        <end position="855"/>
    </location>
</feature>
<feature type="compositionally biased region" description="Basic and acidic residues" evidence="7">
    <location>
        <begin position="1090"/>
        <end position="1117"/>
    </location>
</feature>
<dbReference type="GO" id="GO:0007165">
    <property type="term" value="P:signal transduction"/>
    <property type="evidence" value="ECO:0007669"/>
    <property type="project" value="InterPro"/>
</dbReference>
<feature type="region of interest" description="Disordered" evidence="7">
    <location>
        <begin position="830"/>
        <end position="875"/>
    </location>
</feature>
<feature type="region of interest" description="Disordered" evidence="7">
    <location>
        <begin position="520"/>
        <end position="563"/>
    </location>
</feature>
<dbReference type="GO" id="GO:0060090">
    <property type="term" value="F:molecular adaptor activity"/>
    <property type="evidence" value="ECO:0007669"/>
    <property type="project" value="InterPro"/>
</dbReference>
<proteinExistence type="predicted"/>
<feature type="compositionally biased region" description="Polar residues" evidence="7">
    <location>
        <begin position="520"/>
        <end position="534"/>
    </location>
</feature>
<comment type="subcellular location">
    <subcellularLocation>
        <location evidence="1">Cytoplasm</location>
        <location evidence="1">Cytoskeleton</location>
        <location evidence="1">Microtubule organizing center</location>
        <location evidence="1">Centrosome</location>
    </subcellularLocation>
</comment>
<feature type="region of interest" description="Disordered" evidence="7">
    <location>
        <begin position="1074"/>
        <end position="1117"/>
    </location>
</feature>
<feature type="coiled-coil region" evidence="6">
    <location>
        <begin position="1250"/>
        <end position="1332"/>
    </location>
</feature>
<evidence type="ECO:0000256" key="7">
    <source>
        <dbReference type="SAM" id="MobiDB-lite"/>
    </source>
</evidence>
<evidence type="ECO:0000256" key="1">
    <source>
        <dbReference type="ARBA" id="ARBA00004300"/>
    </source>
</evidence>
<feature type="coiled-coil region" evidence="6">
    <location>
        <begin position="17"/>
        <end position="261"/>
    </location>
</feature>
<evidence type="ECO:0000313" key="9">
    <source>
        <dbReference type="Ensembl" id="ENSCCRP00015075881.1"/>
    </source>
</evidence>
<organism evidence="9 10">
    <name type="scientific">Cyprinus carpio</name>
    <name type="common">Common carp</name>
    <dbReference type="NCBI Taxonomy" id="7962"/>
    <lineage>
        <taxon>Eukaryota</taxon>
        <taxon>Metazoa</taxon>
        <taxon>Chordata</taxon>
        <taxon>Craniata</taxon>
        <taxon>Vertebrata</taxon>
        <taxon>Euteleostomi</taxon>
        <taxon>Actinopterygii</taxon>
        <taxon>Neopterygii</taxon>
        <taxon>Teleostei</taxon>
        <taxon>Ostariophysi</taxon>
        <taxon>Cypriniformes</taxon>
        <taxon>Cyprinidae</taxon>
        <taxon>Cyprininae</taxon>
        <taxon>Cyprinus</taxon>
    </lineage>
</organism>
<dbReference type="PANTHER" id="PTHR44981">
    <property type="entry name" value="PERICENTRIN-LIKE PROTEIN, ISOFORM F"/>
    <property type="match status" value="1"/>
</dbReference>
<evidence type="ECO:0000313" key="10">
    <source>
        <dbReference type="Proteomes" id="UP000694700"/>
    </source>
</evidence>
<evidence type="ECO:0000256" key="6">
    <source>
        <dbReference type="SAM" id="Coils"/>
    </source>
</evidence>
<accession>A0A8C1X4U9</accession>
<name>A0A8C1X4U9_CYPCA</name>
<keyword evidence="4 6" id="KW-0175">Coiled coil</keyword>
<dbReference type="Pfam" id="PF10495">
    <property type="entry name" value="PACT_coil_coil"/>
    <property type="match status" value="1"/>
</dbReference>
<evidence type="ECO:0000256" key="5">
    <source>
        <dbReference type="ARBA" id="ARBA00023212"/>
    </source>
</evidence>
<feature type="compositionally biased region" description="Basic and acidic residues" evidence="7">
    <location>
        <begin position="833"/>
        <end position="842"/>
    </location>
</feature>
<evidence type="ECO:0000256" key="4">
    <source>
        <dbReference type="ARBA" id="ARBA00023054"/>
    </source>
</evidence>